<dbReference type="EMBL" id="LR031876">
    <property type="protein sequence ID" value="VDD35872.1"/>
    <property type="molecule type" value="Genomic_DNA"/>
</dbReference>
<proteinExistence type="predicted"/>
<accession>A0A3P6EUP8</accession>
<organism evidence="1">
    <name type="scientific">Brassica oleracea</name>
    <name type="common">Wild cabbage</name>
    <dbReference type="NCBI Taxonomy" id="3712"/>
    <lineage>
        <taxon>Eukaryota</taxon>
        <taxon>Viridiplantae</taxon>
        <taxon>Streptophyta</taxon>
        <taxon>Embryophyta</taxon>
        <taxon>Tracheophyta</taxon>
        <taxon>Spermatophyta</taxon>
        <taxon>Magnoliopsida</taxon>
        <taxon>eudicotyledons</taxon>
        <taxon>Gunneridae</taxon>
        <taxon>Pentapetalae</taxon>
        <taxon>rosids</taxon>
        <taxon>malvids</taxon>
        <taxon>Brassicales</taxon>
        <taxon>Brassicaceae</taxon>
        <taxon>Brassiceae</taxon>
        <taxon>Brassica</taxon>
    </lineage>
</organism>
<evidence type="ECO:0000313" key="1">
    <source>
        <dbReference type="EMBL" id="VDD35872.1"/>
    </source>
</evidence>
<protein>
    <submittedName>
        <fullName evidence="1">Uncharacterized protein</fullName>
    </submittedName>
</protein>
<gene>
    <name evidence="1" type="ORF">BOLC7T41432H</name>
</gene>
<sequence>MEVDKAPMRRTLRKRKEKVAKHLKKGANEKEMETIKLQNRITNKIASTDIAYYPSIDTGVDRVREGDYSIGIWADYHYHEIYAVETTVHDPGVDEPHEGFTYEELFNHQERSDTDSLFAKACGRGTPLYRPFTRVKRPSIDNRASTSIDIRSQPPSTIREKAKQNNNYLTPDEFCFFRDPEGYARAIDGHALQVSREDIANILQMSNGEENLFMQQRNMPEHQQRVTNEFYDTAGGVDDHLTSIDRRPEFGKRAYDRDGTRRFHWEEKDEYGVYRDDHRHARDVDGHIICVSKDDIRSLLEKTSMDEHSYLCLPEHARSFTLTKLIKLDGVYYPLDDSISWLTTCMEEMKQDIARIKTQRAAEATTQASIERKLSTSIDDEPSHSNAMKSQPVSYTRAEIDQFVEEIYITLGTTEERLDRR</sequence>
<name>A0A3P6EUP8_BRAOL</name>
<dbReference type="AlphaFoldDB" id="A0A3P6EUP8"/>
<reference evidence="1" key="1">
    <citation type="submission" date="2018-11" db="EMBL/GenBank/DDBJ databases">
        <authorList>
            <consortium name="Genoscope - CEA"/>
            <person name="William W."/>
        </authorList>
    </citation>
    <scope>NUCLEOTIDE SEQUENCE</scope>
</reference>